<accession>W9NV78</accession>
<evidence type="ECO:0000256" key="4">
    <source>
        <dbReference type="ARBA" id="ARBA00022989"/>
    </source>
</evidence>
<dbReference type="Proteomes" id="UP000030751">
    <property type="component" value="Unassembled WGS sequence"/>
</dbReference>
<reference evidence="7" key="1">
    <citation type="submission" date="2011-10" db="EMBL/GenBank/DDBJ databases">
        <title>The Genome Sequence of Fusarium oxysporum HDV247.</title>
        <authorList>
            <consortium name="The Broad Institute Genome Sequencing Platform"/>
            <person name="Ma L.-J."/>
            <person name="Gale L.R."/>
            <person name="Schwartz D.C."/>
            <person name="Zhou S."/>
            <person name="Corby-Kistler H."/>
            <person name="Young S.K."/>
            <person name="Zeng Q."/>
            <person name="Gargeya S."/>
            <person name="Fitzgerald M."/>
            <person name="Haas B."/>
            <person name="Abouelleil A."/>
            <person name="Alvarado L."/>
            <person name="Arachchi H.M."/>
            <person name="Berlin A."/>
            <person name="Brown A."/>
            <person name="Chapman S.B."/>
            <person name="Chen Z."/>
            <person name="Dunbar C."/>
            <person name="Freedman E."/>
            <person name="Gearin G."/>
            <person name="Goldberg J."/>
            <person name="Griggs A."/>
            <person name="Gujja S."/>
            <person name="Heiman D."/>
            <person name="Howarth C."/>
            <person name="Larson L."/>
            <person name="Lui A."/>
            <person name="MacDonald P.J.P."/>
            <person name="Montmayeur A."/>
            <person name="Murphy C."/>
            <person name="Neiman D."/>
            <person name="Pearson M."/>
            <person name="Priest M."/>
            <person name="Roberts A."/>
            <person name="Saif S."/>
            <person name="Shea T."/>
            <person name="Shenoy N."/>
            <person name="Sisk P."/>
            <person name="Stolte C."/>
            <person name="Sykes S."/>
            <person name="Wortman J."/>
            <person name="Nusbaum C."/>
            <person name="Birren B."/>
        </authorList>
    </citation>
    <scope>NUCLEOTIDE SEQUENCE [LARGE SCALE GENOMIC DNA]</scope>
    <source>
        <strain evidence="7">HDV247</strain>
    </source>
</reference>
<evidence type="ECO:0000256" key="2">
    <source>
        <dbReference type="ARBA" id="ARBA00022448"/>
    </source>
</evidence>
<dbReference type="HOGENOM" id="CLU_2084918_0_0_1"/>
<dbReference type="PANTHER" id="PTHR23501:SF177">
    <property type="entry name" value="MAJOR FACILITATOR SUPERFAMILY (MFS) PROFILE DOMAIN-CONTAINING PROTEIN-RELATED"/>
    <property type="match status" value="1"/>
</dbReference>
<feature type="transmembrane region" description="Helical" evidence="6">
    <location>
        <begin position="18"/>
        <end position="40"/>
    </location>
</feature>
<feature type="transmembrane region" description="Helical" evidence="6">
    <location>
        <begin position="89"/>
        <end position="108"/>
    </location>
</feature>
<dbReference type="OrthoDB" id="10021397at2759"/>
<comment type="subcellular location">
    <subcellularLocation>
        <location evidence="1">Membrane</location>
        <topology evidence="1">Multi-pass membrane protein</topology>
    </subcellularLocation>
</comment>
<evidence type="ECO:0000256" key="1">
    <source>
        <dbReference type="ARBA" id="ARBA00004141"/>
    </source>
</evidence>
<dbReference type="EMBL" id="JH650980">
    <property type="protein sequence ID" value="EXA34626.1"/>
    <property type="molecule type" value="Genomic_DNA"/>
</dbReference>
<keyword evidence="3 6" id="KW-0812">Transmembrane</keyword>
<name>W9NV78_FUSOX</name>
<evidence type="ECO:0000313" key="7">
    <source>
        <dbReference type="EMBL" id="EXA34626.1"/>
    </source>
</evidence>
<evidence type="ECO:0008006" key="8">
    <source>
        <dbReference type="Google" id="ProtNLM"/>
    </source>
</evidence>
<keyword evidence="2" id="KW-0813">Transport</keyword>
<keyword evidence="4 6" id="KW-1133">Transmembrane helix</keyword>
<organism evidence="7">
    <name type="scientific">Fusarium oxysporum f. sp. pisi HDV247</name>
    <dbReference type="NCBI Taxonomy" id="1080344"/>
    <lineage>
        <taxon>Eukaryota</taxon>
        <taxon>Fungi</taxon>
        <taxon>Dikarya</taxon>
        <taxon>Ascomycota</taxon>
        <taxon>Pezizomycotina</taxon>
        <taxon>Sordariomycetes</taxon>
        <taxon>Hypocreomycetidae</taxon>
        <taxon>Hypocreales</taxon>
        <taxon>Nectriaceae</taxon>
        <taxon>Fusarium</taxon>
        <taxon>Fusarium oxysporum species complex</taxon>
    </lineage>
</organism>
<proteinExistence type="predicted"/>
<dbReference type="GO" id="GO:0022857">
    <property type="term" value="F:transmembrane transporter activity"/>
    <property type="evidence" value="ECO:0007669"/>
    <property type="project" value="TreeGrafter"/>
</dbReference>
<dbReference type="PANTHER" id="PTHR23501">
    <property type="entry name" value="MAJOR FACILITATOR SUPERFAMILY"/>
    <property type="match status" value="1"/>
</dbReference>
<evidence type="ECO:0000256" key="6">
    <source>
        <dbReference type="SAM" id="Phobius"/>
    </source>
</evidence>
<gene>
    <name evidence="7" type="ORF">FOVG_14049</name>
</gene>
<protein>
    <recommendedName>
        <fullName evidence="8">Major facilitator superfamily (MFS) profile domain-containing protein</fullName>
    </recommendedName>
</protein>
<dbReference type="GO" id="GO:0005886">
    <property type="term" value="C:plasma membrane"/>
    <property type="evidence" value="ECO:0007669"/>
    <property type="project" value="TreeGrafter"/>
</dbReference>
<reference evidence="7" key="2">
    <citation type="submission" date="2012-05" db="EMBL/GenBank/DDBJ databases">
        <title>Annotation of the Genome Sequence of Fusarium oxysporum HDV247.</title>
        <authorList>
            <consortium name="The Broad Institute Genomics Platform"/>
            <person name="Ma L.-J."/>
            <person name="Corby-Kistler H."/>
            <person name="Broz K."/>
            <person name="Gale L.R."/>
            <person name="Jonkers W."/>
            <person name="O'Donnell K."/>
            <person name="Ploetz R."/>
            <person name="Steinberg C."/>
            <person name="Schwartz D.C."/>
            <person name="VanEtten H."/>
            <person name="Zhou S."/>
            <person name="Young S.K."/>
            <person name="Zeng Q."/>
            <person name="Gargeya S."/>
            <person name="Fitzgerald M."/>
            <person name="Abouelleil A."/>
            <person name="Alvarado L."/>
            <person name="Chapman S.B."/>
            <person name="Gainer-Dewar J."/>
            <person name="Goldberg J."/>
            <person name="Griggs A."/>
            <person name="Gujja S."/>
            <person name="Hansen M."/>
            <person name="Howarth C."/>
            <person name="Imamovic A."/>
            <person name="Ireland A."/>
            <person name="Larimer J."/>
            <person name="McCowan C."/>
            <person name="Murphy C."/>
            <person name="Pearson M."/>
            <person name="Poon T.W."/>
            <person name="Priest M."/>
            <person name="Roberts A."/>
            <person name="Saif S."/>
            <person name="Shea T."/>
            <person name="Sykes S."/>
            <person name="Wortman J."/>
            <person name="Nusbaum C."/>
            <person name="Birren B."/>
        </authorList>
    </citation>
    <scope>NUCLEOTIDE SEQUENCE</scope>
    <source>
        <strain evidence="7">HDV247</strain>
    </source>
</reference>
<evidence type="ECO:0000256" key="3">
    <source>
        <dbReference type="ARBA" id="ARBA00022692"/>
    </source>
</evidence>
<evidence type="ECO:0000256" key="5">
    <source>
        <dbReference type="ARBA" id="ARBA00023136"/>
    </source>
</evidence>
<sequence length="117" mass="12816">MIATQGTSKELDLASKTAILLFFQTVGGAFLIAAAQTSFLHTMLKEMREMAPQVSQSQLVQTGATEIRQVFDENVIPFVIRTYMEGLKVAFALVIAATGVAFTVSLGTRWSRLKMNN</sequence>
<keyword evidence="5 6" id="KW-0472">Membrane</keyword>
<dbReference type="AlphaFoldDB" id="W9NV78"/>